<gene>
    <name evidence="12" type="ORF">EDC65_0442</name>
</gene>
<evidence type="ECO:0000256" key="1">
    <source>
        <dbReference type="ARBA" id="ARBA00000798"/>
    </source>
</evidence>
<dbReference type="Pfam" id="PF13091">
    <property type="entry name" value="PLDc_2"/>
    <property type="match status" value="1"/>
</dbReference>
<evidence type="ECO:0000256" key="8">
    <source>
        <dbReference type="ARBA" id="ARBA00023098"/>
    </source>
</evidence>
<name>A0A3N1M178_9PROT</name>
<dbReference type="GO" id="GO:0009395">
    <property type="term" value="P:phospholipid catabolic process"/>
    <property type="evidence" value="ECO:0007669"/>
    <property type="project" value="TreeGrafter"/>
</dbReference>
<comment type="function">
    <text evidence="2">Could be a virulence factor.</text>
</comment>
<keyword evidence="5" id="KW-0964">Secreted</keyword>
<comment type="catalytic activity">
    <reaction evidence="1">
        <text>a 1,2-diacyl-sn-glycero-3-phosphocholine + H2O = a 1,2-diacyl-sn-glycero-3-phosphate + choline + H(+)</text>
        <dbReference type="Rhea" id="RHEA:14445"/>
        <dbReference type="ChEBI" id="CHEBI:15354"/>
        <dbReference type="ChEBI" id="CHEBI:15377"/>
        <dbReference type="ChEBI" id="CHEBI:15378"/>
        <dbReference type="ChEBI" id="CHEBI:57643"/>
        <dbReference type="ChEBI" id="CHEBI:58608"/>
        <dbReference type="EC" id="3.1.4.4"/>
    </reaction>
</comment>
<evidence type="ECO:0000256" key="6">
    <source>
        <dbReference type="ARBA" id="ARBA00022737"/>
    </source>
</evidence>
<comment type="caution">
    <text evidence="12">The sequence shown here is derived from an EMBL/GenBank/DDBJ whole genome shotgun (WGS) entry which is preliminary data.</text>
</comment>
<evidence type="ECO:0000256" key="5">
    <source>
        <dbReference type="ARBA" id="ARBA00022525"/>
    </source>
</evidence>
<dbReference type="GO" id="GO:0004630">
    <property type="term" value="F:phospholipase D activity"/>
    <property type="evidence" value="ECO:0007669"/>
    <property type="project" value="UniProtKB-EC"/>
</dbReference>
<dbReference type="CDD" id="cd09143">
    <property type="entry name" value="PLDc_vPLD1_2_like_bac_2"/>
    <property type="match status" value="1"/>
</dbReference>
<dbReference type="PANTHER" id="PTHR18896">
    <property type="entry name" value="PHOSPHOLIPASE D"/>
    <property type="match status" value="1"/>
</dbReference>
<evidence type="ECO:0000259" key="11">
    <source>
        <dbReference type="PROSITE" id="PS50035"/>
    </source>
</evidence>
<dbReference type="SMART" id="SM00155">
    <property type="entry name" value="PLDc"/>
    <property type="match status" value="2"/>
</dbReference>
<keyword evidence="7" id="KW-0378">Hydrolase</keyword>
<proteinExistence type="predicted"/>
<reference evidence="12 13" key="1">
    <citation type="submission" date="2018-11" db="EMBL/GenBank/DDBJ databases">
        <title>Genomic Encyclopedia of Type Strains, Phase IV (KMG-IV): sequencing the most valuable type-strain genomes for metagenomic binning, comparative biology and taxonomic classification.</title>
        <authorList>
            <person name="Goeker M."/>
        </authorList>
    </citation>
    <scope>NUCLEOTIDE SEQUENCE [LARGE SCALE GENOMIC DNA]</scope>
    <source>
        <strain evidence="12 13">DSM 5900</strain>
    </source>
</reference>
<sequence>MKIIEPGRNCWRVADTHRASVLVDGAAYFTQLDAALRGAQRTITILGWDFDGRIRLRPDIPDSPMLGDLLRHLVETRPELTVRILIWSVAVLHAPGAPLPLILGAEWQDHPRIDLRLDGRHPIYAAHHQKIVTIDDAVAFVGGIDLTVGRWDTPEHRIDDPLRRTPEGKPHDSVHDVQMLVDGEAARAIAALARHRWKVATGEILPVEPIAGDPWPEGLAAEFQETPIGIARTAPAWGEQRGIEECAELTFRAIAEAKRSIYIEAQYLTAPSIGKRLAAVLSEPDGPEVVVIATCFSKGFLEQWVMGRNRDRLVRRLKRADRYGRLKVFCPMVPDGEKQKHLLVHAKLMIVDDTFLRVGSSNMNNRSIGLDTECDLGIEATDDSTRATIRDLRHRLLGEHLGVAATDVAAAEGPEGSPLNAIAELNGKGRGLCPMDEMPLQGPMLPMFATPVLDPKRPFEPLWFLRKKREGKVRRTDSSTPVRTRRRASAARPHPAG</sequence>
<dbReference type="InterPro" id="IPR015679">
    <property type="entry name" value="PLipase_D_fam"/>
</dbReference>
<evidence type="ECO:0000256" key="7">
    <source>
        <dbReference type="ARBA" id="ARBA00022801"/>
    </source>
</evidence>
<feature type="domain" description="PLD phosphodiesterase" evidence="11">
    <location>
        <begin position="123"/>
        <end position="150"/>
    </location>
</feature>
<dbReference type="EMBL" id="RJKX01000011">
    <property type="protein sequence ID" value="ROQ01264.1"/>
    <property type="molecule type" value="Genomic_DNA"/>
</dbReference>
<evidence type="ECO:0000313" key="13">
    <source>
        <dbReference type="Proteomes" id="UP000278222"/>
    </source>
</evidence>
<keyword evidence="13" id="KW-1185">Reference proteome</keyword>
<evidence type="ECO:0000313" key="12">
    <source>
        <dbReference type="EMBL" id="ROQ01264.1"/>
    </source>
</evidence>
<dbReference type="PANTHER" id="PTHR18896:SF76">
    <property type="entry name" value="PHOSPHOLIPASE"/>
    <property type="match status" value="1"/>
</dbReference>
<organism evidence="12 13">
    <name type="scientific">Stella humosa</name>
    <dbReference type="NCBI Taxonomy" id="94"/>
    <lineage>
        <taxon>Bacteria</taxon>
        <taxon>Pseudomonadati</taxon>
        <taxon>Pseudomonadota</taxon>
        <taxon>Alphaproteobacteria</taxon>
        <taxon>Rhodospirillales</taxon>
        <taxon>Stellaceae</taxon>
        <taxon>Stella</taxon>
    </lineage>
</organism>
<dbReference type="SUPFAM" id="SSF56024">
    <property type="entry name" value="Phospholipase D/nuclease"/>
    <property type="match status" value="2"/>
</dbReference>
<dbReference type="PROSITE" id="PS50035">
    <property type="entry name" value="PLD"/>
    <property type="match status" value="2"/>
</dbReference>
<dbReference type="Gene3D" id="3.30.870.10">
    <property type="entry name" value="Endonuclease Chain A"/>
    <property type="match status" value="2"/>
</dbReference>
<dbReference type="InterPro" id="IPR025202">
    <property type="entry name" value="PLD-like_dom"/>
</dbReference>
<feature type="domain" description="PLD phosphodiesterase" evidence="11">
    <location>
        <begin position="340"/>
        <end position="367"/>
    </location>
</feature>
<evidence type="ECO:0000256" key="9">
    <source>
        <dbReference type="ARBA" id="ARBA00029594"/>
    </source>
</evidence>
<dbReference type="CDD" id="cd09140">
    <property type="entry name" value="PLDc_vPLD1_2_like_bac_1"/>
    <property type="match status" value="1"/>
</dbReference>
<evidence type="ECO:0000256" key="3">
    <source>
        <dbReference type="ARBA" id="ARBA00004613"/>
    </source>
</evidence>
<evidence type="ECO:0000256" key="10">
    <source>
        <dbReference type="SAM" id="MobiDB-lite"/>
    </source>
</evidence>
<dbReference type="AlphaFoldDB" id="A0A3N1M178"/>
<comment type="subcellular location">
    <subcellularLocation>
        <location evidence="3">Secreted</location>
    </subcellularLocation>
</comment>
<evidence type="ECO:0000256" key="4">
    <source>
        <dbReference type="ARBA" id="ARBA00018392"/>
    </source>
</evidence>
<dbReference type="Pfam" id="PF00614">
    <property type="entry name" value="PLDc"/>
    <property type="match status" value="1"/>
</dbReference>
<evidence type="ECO:0000256" key="2">
    <source>
        <dbReference type="ARBA" id="ARBA00003145"/>
    </source>
</evidence>
<keyword evidence="6" id="KW-0677">Repeat</keyword>
<protein>
    <recommendedName>
        <fullName evidence="4">Phospholipase D</fullName>
    </recommendedName>
    <alternativeName>
        <fullName evidence="9">Choline phosphatase</fullName>
    </alternativeName>
</protein>
<dbReference type="Proteomes" id="UP000278222">
    <property type="component" value="Unassembled WGS sequence"/>
</dbReference>
<dbReference type="RefSeq" id="WP_197735847.1">
    <property type="nucleotide sequence ID" value="NZ_AP019700.1"/>
</dbReference>
<dbReference type="GO" id="GO:0005576">
    <property type="term" value="C:extracellular region"/>
    <property type="evidence" value="ECO:0007669"/>
    <property type="project" value="UniProtKB-SubCell"/>
</dbReference>
<dbReference type="InterPro" id="IPR001736">
    <property type="entry name" value="PLipase_D/transphosphatidylase"/>
</dbReference>
<accession>A0A3N1M178</accession>
<feature type="region of interest" description="Disordered" evidence="10">
    <location>
        <begin position="470"/>
        <end position="497"/>
    </location>
</feature>
<keyword evidence="8" id="KW-0443">Lipid metabolism</keyword>